<dbReference type="AlphaFoldDB" id="A0A7W0DIM5"/>
<keyword evidence="1" id="KW-0805">Transcription regulation</keyword>
<comment type="caution">
    <text evidence="3">The sequence shown here is derived from an EMBL/GenBank/DDBJ whole genome shotgun (WGS) entry which is preliminary data.</text>
</comment>
<organism evidence="3 4">
    <name type="scientific">Streptomyces himalayensis subsp. himalayensis</name>
    <dbReference type="NCBI Taxonomy" id="2756131"/>
    <lineage>
        <taxon>Bacteria</taxon>
        <taxon>Bacillati</taxon>
        <taxon>Actinomycetota</taxon>
        <taxon>Actinomycetes</taxon>
        <taxon>Kitasatosporales</taxon>
        <taxon>Streptomycetaceae</taxon>
        <taxon>Streptomyces</taxon>
        <taxon>Streptomyces himalayensis</taxon>
    </lineage>
</organism>
<evidence type="ECO:0000313" key="3">
    <source>
        <dbReference type="EMBL" id="MBA2945054.1"/>
    </source>
</evidence>
<dbReference type="InterPro" id="IPR041916">
    <property type="entry name" value="Anti_sigma_zinc_sf"/>
</dbReference>
<dbReference type="EMBL" id="JACEHE010000002">
    <property type="protein sequence ID" value="MBA2945054.1"/>
    <property type="molecule type" value="Genomic_DNA"/>
</dbReference>
<protein>
    <recommendedName>
        <fullName evidence="5">Zinc-finger domain-containing protein</fullName>
    </recommendedName>
</protein>
<keyword evidence="2" id="KW-0804">Transcription</keyword>
<dbReference type="Gene3D" id="1.10.10.1320">
    <property type="entry name" value="Anti-sigma factor, zinc-finger domain"/>
    <property type="match status" value="1"/>
</dbReference>
<sequence>MPLYGAVFLPEPGALGFDQHLEGCPGCRAALALWRSVAGLAGLLIAADVAGVDPYVRERFLAVLAAPRQR</sequence>
<evidence type="ECO:0000256" key="1">
    <source>
        <dbReference type="ARBA" id="ARBA00023015"/>
    </source>
</evidence>
<accession>A0A7W0DIM5</accession>
<evidence type="ECO:0008006" key="5">
    <source>
        <dbReference type="Google" id="ProtNLM"/>
    </source>
</evidence>
<dbReference type="Proteomes" id="UP000545761">
    <property type="component" value="Unassembled WGS sequence"/>
</dbReference>
<dbReference type="RefSeq" id="WP_181656002.1">
    <property type="nucleotide sequence ID" value="NZ_JACEHE010000002.1"/>
</dbReference>
<evidence type="ECO:0000256" key="2">
    <source>
        <dbReference type="ARBA" id="ARBA00023163"/>
    </source>
</evidence>
<proteinExistence type="predicted"/>
<evidence type="ECO:0000313" key="4">
    <source>
        <dbReference type="Proteomes" id="UP000545761"/>
    </source>
</evidence>
<gene>
    <name evidence="3" type="ORF">H1D24_04230</name>
</gene>
<name>A0A7W0DIM5_9ACTN</name>
<reference evidence="3 4" key="1">
    <citation type="submission" date="2020-07" db="EMBL/GenBank/DDBJ databases">
        <title>Streptomyces isolated from Indian soil.</title>
        <authorList>
            <person name="Mandal S."/>
            <person name="Maiti P.K."/>
        </authorList>
    </citation>
    <scope>NUCLEOTIDE SEQUENCE [LARGE SCALE GENOMIC DNA]</scope>
    <source>
        <strain evidence="3 4">PSKA28</strain>
    </source>
</reference>